<sequence length="133" mass="15548">MKNKENQYETVDSDQRASNHLQTDRQPERGRERRTDEPQGARGTFHIEHREVERRTGRGWKKVIFTSWSLKLRVVSSPWSGDPSVDRRDWSQLNAPVWIPTRSVCLEDRDTSASCPRLMKLSKLITTHPHSAR</sequence>
<reference evidence="2 3" key="1">
    <citation type="submission" date="2019-03" db="EMBL/GenBank/DDBJ databases">
        <title>First draft genome of Liparis tanakae, snailfish: a comprehensive survey of snailfish specific genes.</title>
        <authorList>
            <person name="Kim W."/>
            <person name="Song I."/>
            <person name="Jeong J.-H."/>
            <person name="Kim D."/>
            <person name="Kim S."/>
            <person name="Ryu S."/>
            <person name="Song J.Y."/>
            <person name="Lee S.K."/>
        </authorList>
    </citation>
    <scope>NUCLEOTIDE SEQUENCE [LARGE SCALE GENOMIC DNA]</scope>
    <source>
        <tissue evidence="2">Muscle</tissue>
    </source>
</reference>
<evidence type="ECO:0000313" key="2">
    <source>
        <dbReference type="EMBL" id="TNN27433.1"/>
    </source>
</evidence>
<accession>A0A4Z2EFA4</accession>
<dbReference type="Proteomes" id="UP000314294">
    <property type="component" value="Unassembled WGS sequence"/>
</dbReference>
<organism evidence="2 3">
    <name type="scientific">Liparis tanakae</name>
    <name type="common">Tanaka's snailfish</name>
    <dbReference type="NCBI Taxonomy" id="230148"/>
    <lineage>
        <taxon>Eukaryota</taxon>
        <taxon>Metazoa</taxon>
        <taxon>Chordata</taxon>
        <taxon>Craniata</taxon>
        <taxon>Vertebrata</taxon>
        <taxon>Euteleostomi</taxon>
        <taxon>Actinopterygii</taxon>
        <taxon>Neopterygii</taxon>
        <taxon>Teleostei</taxon>
        <taxon>Neoteleostei</taxon>
        <taxon>Acanthomorphata</taxon>
        <taxon>Eupercaria</taxon>
        <taxon>Perciformes</taxon>
        <taxon>Cottioidei</taxon>
        <taxon>Cottales</taxon>
        <taxon>Liparidae</taxon>
        <taxon>Liparis</taxon>
    </lineage>
</organism>
<feature type="region of interest" description="Disordered" evidence="1">
    <location>
        <begin position="1"/>
        <end position="45"/>
    </location>
</feature>
<proteinExistence type="predicted"/>
<evidence type="ECO:0000313" key="3">
    <source>
        <dbReference type="Proteomes" id="UP000314294"/>
    </source>
</evidence>
<protein>
    <submittedName>
        <fullName evidence="2">Uncharacterized protein</fullName>
    </submittedName>
</protein>
<dbReference type="EMBL" id="SRLO01008311">
    <property type="protein sequence ID" value="TNN27433.1"/>
    <property type="molecule type" value="Genomic_DNA"/>
</dbReference>
<keyword evidence="3" id="KW-1185">Reference proteome</keyword>
<evidence type="ECO:0000256" key="1">
    <source>
        <dbReference type="SAM" id="MobiDB-lite"/>
    </source>
</evidence>
<gene>
    <name evidence="2" type="ORF">EYF80_062424</name>
</gene>
<comment type="caution">
    <text evidence="2">The sequence shown here is derived from an EMBL/GenBank/DDBJ whole genome shotgun (WGS) entry which is preliminary data.</text>
</comment>
<dbReference type="AlphaFoldDB" id="A0A4Z2EFA4"/>
<name>A0A4Z2EFA4_9TELE</name>